<keyword evidence="1" id="KW-1133">Transmembrane helix</keyword>
<feature type="transmembrane region" description="Helical" evidence="1">
    <location>
        <begin position="103"/>
        <end position="124"/>
    </location>
</feature>
<dbReference type="Proteomes" id="UP001386955">
    <property type="component" value="Unassembled WGS sequence"/>
</dbReference>
<proteinExistence type="predicted"/>
<keyword evidence="1" id="KW-0472">Membrane</keyword>
<sequence length="130" mass="14236">MAKDVVTIRNETLNFNGDKNCMENLSGGIEGSMLTDMSSDFHKKVTSTKHDKGDNEAGFLYGNDETYQKMAVGLDLSLSRPLPLLFSTLYIATSTYTRSSSGLVLSIVGTIIAIYHAPTLWNFVSFSTPI</sequence>
<evidence type="ECO:0000256" key="1">
    <source>
        <dbReference type="SAM" id="Phobius"/>
    </source>
</evidence>
<dbReference type="EMBL" id="JAYMYS010000005">
    <property type="protein sequence ID" value="KAK7391561.1"/>
    <property type="molecule type" value="Genomic_DNA"/>
</dbReference>
<keyword evidence="1" id="KW-0812">Transmembrane</keyword>
<name>A0AAN9S9K3_PSOTE</name>
<evidence type="ECO:0000313" key="2">
    <source>
        <dbReference type="EMBL" id="KAK7391561.1"/>
    </source>
</evidence>
<reference evidence="2 3" key="1">
    <citation type="submission" date="2024-01" db="EMBL/GenBank/DDBJ databases">
        <title>The genomes of 5 underutilized Papilionoideae crops provide insights into root nodulation and disease resistanc.</title>
        <authorList>
            <person name="Jiang F."/>
        </authorList>
    </citation>
    <scope>NUCLEOTIDE SEQUENCE [LARGE SCALE GENOMIC DNA]</scope>
    <source>
        <strain evidence="2">DUOXIRENSHENG_FW03</strain>
        <tissue evidence="2">Leaves</tissue>
    </source>
</reference>
<evidence type="ECO:0000313" key="3">
    <source>
        <dbReference type="Proteomes" id="UP001386955"/>
    </source>
</evidence>
<dbReference type="AlphaFoldDB" id="A0AAN9S9K3"/>
<comment type="caution">
    <text evidence="2">The sequence shown here is derived from an EMBL/GenBank/DDBJ whole genome shotgun (WGS) entry which is preliminary data.</text>
</comment>
<keyword evidence="3" id="KW-1185">Reference proteome</keyword>
<organism evidence="2 3">
    <name type="scientific">Psophocarpus tetragonolobus</name>
    <name type="common">Winged bean</name>
    <name type="synonym">Dolichos tetragonolobus</name>
    <dbReference type="NCBI Taxonomy" id="3891"/>
    <lineage>
        <taxon>Eukaryota</taxon>
        <taxon>Viridiplantae</taxon>
        <taxon>Streptophyta</taxon>
        <taxon>Embryophyta</taxon>
        <taxon>Tracheophyta</taxon>
        <taxon>Spermatophyta</taxon>
        <taxon>Magnoliopsida</taxon>
        <taxon>eudicotyledons</taxon>
        <taxon>Gunneridae</taxon>
        <taxon>Pentapetalae</taxon>
        <taxon>rosids</taxon>
        <taxon>fabids</taxon>
        <taxon>Fabales</taxon>
        <taxon>Fabaceae</taxon>
        <taxon>Papilionoideae</taxon>
        <taxon>50 kb inversion clade</taxon>
        <taxon>NPAAA clade</taxon>
        <taxon>indigoferoid/millettioid clade</taxon>
        <taxon>Phaseoleae</taxon>
        <taxon>Psophocarpus</taxon>
    </lineage>
</organism>
<protein>
    <submittedName>
        <fullName evidence="2">Uncharacterized protein</fullName>
    </submittedName>
</protein>
<gene>
    <name evidence="2" type="ORF">VNO78_19977</name>
</gene>
<accession>A0AAN9S9K3</accession>